<name>A0A9J6BC32_POLVA</name>
<dbReference type="PANTHER" id="PTHR11857:SF42">
    <property type="entry name" value="GENERAL ODORANT-BINDING PROTEIN 19D-RELATED"/>
    <property type="match status" value="1"/>
</dbReference>
<comment type="caution">
    <text evidence="6">The sequence shown here is derived from an EMBL/GenBank/DDBJ whole genome shotgun (WGS) entry which is preliminary data.</text>
</comment>
<evidence type="ECO:0000256" key="2">
    <source>
        <dbReference type="ARBA" id="ARBA00008098"/>
    </source>
</evidence>
<dbReference type="Pfam" id="PF01395">
    <property type="entry name" value="PBP_GOBP"/>
    <property type="match status" value="1"/>
</dbReference>
<dbReference type="OrthoDB" id="6595846at2759"/>
<organism evidence="6 7">
    <name type="scientific">Polypedilum vanderplanki</name>
    <name type="common">Sleeping chironomid midge</name>
    <dbReference type="NCBI Taxonomy" id="319348"/>
    <lineage>
        <taxon>Eukaryota</taxon>
        <taxon>Metazoa</taxon>
        <taxon>Ecdysozoa</taxon>
        <taxon>Arthropoda</taxon>
        <taxon>Hexapoda</taxon>
        <taxon>Insecta</taxon>
        <taxon>Pterygota</taxon>
        <taxon>Neoptera</taxon>
        <taxon>Endopterygota</taxon>
        <taxon>Diptera</taxon>
        <taxon>Nematocera</taxon>
        <taxon>Chironomoidea</taxon>
        <taxon>Chironomidae</taxon>
        <taxon>Chironominae</taxon>
        <taxon>Polypedilum</taxon>
        <taxon>Polypedilum</taxon>
    </lineage>
</organism>
<evidence type="ECO:0000313" key="7">
    <source>
        <dbReference type="Proteomes" id="UP001107558"/>
    </source>
</evidence>
<accession>A0A9J6BC32</accession>
<feature type="signal peptide" evidence="5">
    <location>
        <begin position="1"/>
        <end position="19"/>
    </location>
</feature>
<keyword evidence="3" id="KW-0964">Secreted</keyword>
<keyword evidence="4 5" id="KW-0732">Signal</keyword>
<dbReference type="GO" id="GO:0007608">
    <property type="term" value="P:sensory perception of smell"/>
    <property type="evidence" value="ECO:0007669"/>
    <property type="project" value="TreeGrafter"/>
</dbReference>
<dbReference type="EMBL" id="JADBJN010000004">
    <property type="protein sequence ID" value="KAG5667142.1"/>
    <property type="molecule type" value="Genomic_DNA"/>
</dbReference>
<keyword evidence="7" id="KW-1185">Reference proteome</keyword>
<dbReference type="SUPFAM" id="SSF47565">
    <property type="entry name" value="Insect pheromone/odorant-binding proteins"/>
    <property type="match status" value="1"/>
</dbReference>
<gene>
    <name evidence="6" type="ORF">PVAND_015139</name>
</gene>
<dbReference type="GO" id="GO:0005549">
    <property type="term" value="F:odorant binding"/>
    <property type="evidence" value="ECO:0007669"/>
    <property type="project" value="InterPro"/>
</dbReference>
<comment type="similarity">
    <text evidence="2">Belongs to the PBP/GOBP family.</text>
</comment>
<evidence type="ECO:0000256" key="3">
    <source>
        <dbReference type="ARBA" id="ARBA00022525"/>
    </source>
</evidence>
<evidence type="ECO:0000256" key="4">
    <source>
        <dbReference type="ARBA" id="ARBA00022729"/>
    </source>
</evidence>
<reference evidence="6" key="1">
    <citation type="submission" date="2021-03" db="EMBL/GenBank/DDBJ databases">
        <title>Chromosome level genome of the anhydrobiotic midge Polypedilum vanderplanki.</title>
        <authorList>
            <person name="Yoshida Y."/>
            <person name="Kikawada T."/>
            <person name="Gusev O."/>
        </authorList>
    </citation>
    <scope>NUCLEOTIDE SEQUENCE</scope>
    <source>
        <strain evidence="6">NIAS01</strain>
        <tissue evidence="6">Whole body or cell culture</tissue>
    </source>
</reference>
<dbReference type="GO" id="GO:0005615">
    <property type="term" value="C:extracellular space"/>
    <property type="evidence" value="ECO:0007669"/>
    <property type="project" value="TreeGrafter"/>
</dbReference>
<feature type="chain" id="PRO_5039937974" description="Odorant binding protein" evidence="5">
    <location>
        <begin position="20"/>
        <end position="137"/>
    </location>
</feature>
<comment type="subcellular location">
    <subcellularLocation>
        <location evidence="1">Secreted</location>
    </subcellularLocation>
</comment>
<dbReference type="CDD" id="cd23992">
    <property type="entry name" value="PBP_GOBP"/>
    <property type="match status" value="1"/>
</dbReference>
<evidence type="ECO:0008006" key="8">
    <source>
        <dbReference type="Google" id="ProtNLM"/>
    </source>
</evidence>
<sequence length="137" mass="15061">MKFLSAVLILIVSAAMVKSIDLEEKKKMMMAAVASCKSSTGASDDDVTKLMMHKDPGTKEGKCMINCFFESMGMIKDGKMNKEGLLAWGKSMGDSEEIIQKVLAECEDVSDPDVCESGMKIGFCLKQNIKKFKPDME</sequence>
<dbReference type="PANTHER" id="PTHR11857">
    <property type="entry name" value="ODORANT BINDING PROTEIN-RELATED"/>
    <property type="match status" value="1"/>
</dbReference>
<dbReference type="Proteomes" id="UP001107558">
    <property type="component" value="Chromosome 4"/>
</dbReference>
<evidence type="ECO:0000256" key="1">
    <source>
        <dbReference type="ARBA" id="ARBA00004613"/>
    </source>
</evidence>
<dbReference type="AlphaFoldDB" id="A0A9J6BC32"/>
<evidence type="ECO:0000313" key="6">
    <source>
        <dbReference type="EMBL" id="KAG5667142.1"/>
    </source>
</evidence>
<dbReference type="InterPro" id="IPR036728">
    <property type="entry name" value="PBP_GOBP_sf"/>
</dbReference>
<proteinExistence type="inferred from homology"/>
<protein>
    <recommendedName>
        <fullName evidence="8">Odorant binding protein</fullName>
    </recommendedName>
</protein>
<dbReference type="SMART" id="SM00708">
    <property type="entry name" value="PhBP"/>
    <property type="match status" value="1"/>
</dbReference>
<evidence type="ECO:0000256" key="5">
    <source>
        <dbReference type="SAM" id="SignalP"/>
    </source>
</evidence>
<dbReference type="InterPro" id="IPR006170">
    <property type="entry name" value="PBP/GOBP"/>
</dbReference>
<dbReference type="Gene3D" id="1.10.238.20">
    <property type="entry name" value="Pheromone/general odorant binding protein domain"/>
    <property type="match status" value="1"/>
</dbReference>